<sequence length="420" mass="47993">MGALSTNANRGPLFLYNSQVARGKLRYDKNQVSTVFKWDNVDSTGILEILQTLFIELQMYNLPPLIEPSRSRSRSFLDIFRRNPVASPKGLYLHGTVGTGKSMLLNLFHASILGSSRLHFHEFLRNYHLETHKLKSQHGMAFNAIPQITYNIAAKSRILCFDEFMVEDIQSAMILQRLLESLIDRGVVLVTTSNRHPTDLYKNGLQRDNFIPCINLLLERLRIVDLNGPDYRSMRDSTVTTSPYYFPLDENAEKHAEKWFKRYAANQGQPEKIFIWNRAITVPLASSKVAKFTFAELCGSPLAASDYFELCRHYQIFVVTLIPKLSLGQKDLARRFITFIDALYESHSKLFATSEVDLEEIFAGEATTGQDAVEYGELADDHGASILKTSIFTGEDEIFAFKRAKSRIREMKRDDWRPLA</sequence>
<dbReference type="GO" id="GO:0141164">
    <property type="term" value="P:mitochondrial protein quality control"/>
    <property type="evidence" value="ECO:0007669"/>
    <property type="project" value="EnsemblFungi"/>
</dbReference>
<dbReference type="Gene3D" id="3.40.50.300">
    <property type="entry name" value="P-loop containing nucleotide triphosphate hydrolases"/>
    <property type="match status" value="1"/>
</dbReference>
<dbReference type="InterPro" id="IPR005654">
    <property type="entry name" value="ATPase_AFG1-like"/>
</dbReference>
<reference evidence="4 5" key="1">
    <citation type="submission" date="2016-04" db="EMBL/GenBank/DDBJ databases">
        <title>Evolutionary innovation and constraint leading to complex multicellularity in the Ascomycota.</title>
        <authorList>
            <person name="Cisse O."/>
            <person name="Nguyen A."/>
            <person name="Hewitt D.A."/>
            <person name="Jedd G."/>
            <person name="Stajich J.E."/>
        </authorList>
    </citation>
    <scope>NUCLEOTIDE SEQUENCE [LARGE SCALE GENOMIC DNA]</scope>
    <source>
        <strain evidence="4 5">DAH-3</strain>
    </source>
</reference>
<dbReference type="OMA" id="ARRFINM"/>
<comment type="caution">
    <text evidence="4">The sequence shown here is derived from an EMBL/GenBank/DDBJ whole genome shotgun (WGS) entry which is preliminary data.</text>
</comment>
<dbReference type="NCBIfam" id="NF040713">
    <property type="entry name" value="ZapE"/>
    <property type="match status" value="1"/>
</dbReference>
<dbReference type="AlphaFoldDB" id="A0A1U7LLW4"/>
<comment type="similarity">
    <text evidence="1">Belongs to the AFG1 ATPase family.</text>
</comment>
<evidence type="ECO:0000256" key="1">
    <source>
        <dbReference type="ARBA" id="ARBA00010322"/>
    </source>
</evidence>
<accession>A0A1U7LLW4</accession>
<evidence type="ECO:0000256" key="2">
    <source>
        <dbReference type="ARBA" id="ARBA00022741"/>
    </source>
</evidence>
<evidence type="ECO:0000256" key="3">
    <source>
        <dbReference type="ARBA" id="ARBA00022840"/>
    </source>
</evidence>
<dbReference type="GO" id="GO:0034599">
    <property type="term" value="P:cellular response to oxidative stress"/>
    <property type="evidence" value="ECO:0007669"/>
    <property type="project" value="EnsemblFungi"/>
</dbReference>
<keyword evidence="2" id="KW-0547">Nucleotide-binding</keyword>
<organism evidence="4 5">
    <name type="scientific">Neolecta irregularis (strain DAH-3)</name>
    <dbReference type="NCBI Taxonomy" id="1198029"/>
    <lineage>
        <taxon>Eukaryota</taxon>
        <taxon>Fungi</taxon>
        <taxon>Dikarya</taxon>
        <taxon>Ascomycota</taxon>
        <taxon>Taphrinomycotina</taxon>
        <taxon>Neolectales</taxon>
        <taxon>Neolectaceae</taxon>
        <taxon>Neolecta</taxon>
    </lineage>
</organism>
<gene>
    <name evidence="4" type="ORF">NEOLI_001657</name>
</gene>
<dbReference type="EMBL" id="LXFE01001385">
    <property type="protein sequence ID" value="OLL23645.1"/>
    <property type="molecule type" value="Genomic_DNA"/>
</dbReference>
<dbReference type="GO" id="GO:0005524">
    <property type="term" value="F:ATP binding"/>
    <property type="evidence" value="ECO:0007669"/>
    <property type="project" value="UniProtKB-KW"/>
</dbReference>
<proteinExistence type="inferred from homology"/>
<evidence type="ECO:0008006" key="6">
    <source>
        <dbReference type="Google" id="ProtNLM"/>
    </source>
</evidence>
<dbReference type="GO" id="GO:0016887">
    <property type="term" value="F:ATP hydrolysis activity"/>
    <property type="evidence" value="ECO:0007669"/>
    <property type="project" value="InterPro"/>
</dbReference>
<dbReference type="STRING" id="1198029.A0A1U7LLW4"/>
<evidence type="ECO:0000313" key="4">
    <source>
        <dbReference type="EMBL" id="OLL23645.1"/>
    </source>
</evidence>
<dbReference type="SUPFAM" id="SSF52540">
    <property type="entry name" value="P-loop containing nucleoside triphosphate hydrolases"/>
    <property type="match status" value="1"/>
</dbReference>
<dbReference type="Proteomes" id="UP000186594">
    <property type="component" value="Unassembled WGS sequence"/>
</dbReference>
<evidence type="ECO:0000313" key="5">
    <source>
        <dbReference type="Proteomes" id="UP000186594"/>
    </source>
</evidence>
<keyword evidence="3" id="KW-0067">ATP-binding</keyword>
<keyword evidence="5" id="KW-1185">Reference proteome</keyword>
<dbReference type="OrthoDB" id="548867at2759"/>
<dbReference type="Pfam" id="PF03969">
    <property type="entry name" value="AFG1_ATPase"/>
    <property type="match status" value="1"/>
</dbReference>
<dbReference type="GO" id="GO:0005743">
    <property type="term" value="C:mitochondrial inner membrane"/>
    <property type="evidence" value="ECO:0007669"/>
    <property type="project" value="EnsemblFungi"/>
</dbReference>
<name>A0A1U7LLW4_NEOID</name>
<dbReference type="PANTHER" id="PTHR12169">
    <property type="entry name" value="ATPASE N2B"/>
    <property type="match status" value="1"/>
</dbReference>
<dbReference type="PANTHER" id="PTHR12169:SF6">
    <property type="entry name" value="AFG1-LIKE ATPASE"/>
    <property type="match status" value="1"/>
</dbReference>
<protein>
    <recommendedName>
        <fullName evidence="6">Protein AFG1</fullName>
    </recommendedName>
</protein>
<dbReference type="InterPro" id="IPR027417">
    <property type="entry name" value="P-loop_NTPase"/>
</dbReference>